<evidence type="ECO:0000256" key="4">
    <source>
        <dbReference type="SAM" id="Phobius"/>
    </source>
</evidence>
<evidence type="ECO:0000313" key="8">
    <source>
        <dbReference type="Proteomes" id="UP000631694"/>
    </source>
</evidence>
<protein>
    <submittedName>
        <fullName evidence="7">HAMP domain-containing protein</fullName>
    </submittedName>
</protein>
<feature type="domain" description="HAMP" evidence="6">
    <location>
        <begin position="321"/>
        <end position="373"/>
    </location>
</feature>
<sequence>MTIAFSRRAADVFGRLSLRVRLALTCAVWLAGLAAVTLFAWSGLEQIGRAAAATDRAAVLGETVLDLRARVNGLVAEERAFLGLPSAAGAARISSGVAEVGAIAAAIVDDVAAIGADKAEAEAIVVSLATVARHFEALSALQGEIGYAADAGLAGALQAAGTDLGSLIAKLSKSGMNEATVRIVQGNAQLGLARAEFQLTGNDTARGGVDAAAGRLQRYIDRAEIADADKAELTTRLAAFTAAFDAWATAIVRRAPIADQLALEFDLVPGMTAAILEDVARVRGDARETAAETESRTLRLLLIGAAVTALAGLALSLAIGRGITGPLARLRTVMVDLAAGGLPEVPDTARRDEAGAMARAVAVFRDTALERRRLGEDAARDAAARAARQHRIDALIDGFRREVADALASVAARMDAMRGTADDLIRVAENTAGRAAAAAGASAETTAGVQTVATAAEELAASIGAIADQVARTNDVVARGTQSAETSNTTIGTLAEAVGRIGEVVTLISDIAAQTNLLALNATIEAARAGEAGRGFAVVATEVKSLAGQTARATAEIAQQIGAIQASTRGAVTATHEITALMGEVAGFTAAIAAAVEQQGAATGEISATVARVTGGVVRVDESVAGVNAATDATRASAGEVSGSARDAATTAATLQRMIDGFLGEVAAA</sequence>
<dbReference type="Gene3D" id="6.10.340.10">
    <property type="match status" value="1"/>
</dbReference>
<keyword evidence="1 3" id="KW-0807">Transducer</keyword>
<dbReference type="InterPro" id="IPR004090">
    <property type="entry name" value="Chemotax_Me-accpt_rcpt"/>
</dbReference>
<dbReference type="Gene3D" id="1.10.287.950">
    <property type="entry name" value="Methyl-accepting chemotaxis protein"/>
    <property type="match status" value="1"/>
</dbReference>
<evidence type="ECO:0000256" key="3">
    <source>
        <dbReference type="PROSITE-ProRule" id="PRU00284"/>
    </source>
</evidence>
<dbReference type="Proteomes" id="UP000631694">
    <property type="component" value="Unassembled WGS sequence"/>
</dbReference>
<comment type="similarity">
    <text evidence="2">Belongs to the methyl-accepting chemotaxis (MCP) protein family.</text>
</comment>
<evidence type="ECO:0000256" key="1">
    <source>
        <dbReference type="ARBA" id="ARBA00023224"/>
    </source>
</evidence>
<feature type="domain" description="Methyl-accepting transducer" evidence="5">
    <location>
        <begin position="413"/>
        <end position="649"/>
    </location>
</feature>
<dbReference type="PROSITE" id="PS50885">
    <property type="entry name" value="HAMP"/>
    <property type="match status" value="1"/>
</dbReference>
<dbReference type="SMART" id="SM00283">
    <property type="entry name" value="MA"/>
    <property type="match status" value="1"/>
</dbReference>
<dbReference type="PANTHER" id="PTHR32089">
    <property type="entry name" value="METHYL-ACCEPTING CHEMOTAXIS PROTEIN MCPB"/>
    <property type="match status" value="1"/>
</dbReference>
<keyword evidence="4" id="KW-0812">Transmembrane</keyword>
<dbReference type="Pfam" id="PF00672">
    <property type="entry name" value="HAMP"/>
    <property type="match status" value="1"/>
</dbReference>
<dbReference type="InterPro" id="IPR003660">
    <property type="entry name" value="HAMP_dom"/>
</dbReference>
<dbReference type="AlphaFoldDB" id="A0A931MZF8"/>
<dbReference type="GO" id="GO:0006935">
    <property type="term" value="P:chemotaxis"/>
    <property type="evidence" value="ECO:0007669"/>
    <property type="project" value="InterPro"/>
</dbReference>
<name>A0A931MZF8_9HYPH</name>
<keyword evidence="4" id="KW-1133">Transmembrane helix</keyword>
<dbReference type="PROSITE" id="PS50111">
    <property type="entry name" value="CHEMOTAXIS_TRANSDUC_2"/>
    <property type="match status" value="1"/>
</dbReference>
<dbReference type="EMBL" id="JADZLT010000049">
    <property type="protein sequence ID" value="MBH0238014.1"/>
    <property type="molecule type" value="Genomic_DNA"/>
</dbReference>
<dbReference type="GO" id="GO:0004888">
    <property type="term" value="F:transmembrane signaling receptor activity"/>
    <property type="evidence" value="ECO:0007669"/>
    <property type="project" value="InterPro"/>
</dbReference>
<accession>A0A931MZF8</accession>
<dbReference type="Pfam" id="PF00015">
    <property type="entry name" value="MCPsignal"/>
    <property type="match status" value="1"/>
</dbReference>
<keyword evidence="4" id="KW-0472">Membrane</keyword>
<evidence type="ECO:0000256" key="2">
    <source>
        <dbReference type="ARBA" id="ARBA00029447"/>
    </source>
</evidence>
<gene>
    <name evidence="7" type="ORF">I5731_09300</name>
</gene>
<evidence type="ECO:0000313" key="7">
    <source>
        <dbReference type="EMBL" id="MBH0238014.1"/>
    </source>
</evidence>
<dbReference type="PANTHER" id="PTHR32089:SF112">
    <property type="entry name" value="LYSOZYME-LIKE PROTEIN-RELATED"/>
    <property type="match status" value="1"/>
</dbReference>
<reference evidence="7" key="1">
    <citation type="submission" date="2020-12" db="EMBL/GenBank/DDBJ databases">
        <title>Methylobrevis albus sp. nov., isolated from fresh water lack sediment.</title>
        <authorList>
            <person name="Zou Q."/>
        </authorList>
    </citation>
    <scope>NUCLEOTIDE SEQUENCE</scope>
    <source>
        <strain evidence="7">L22</strain>
    </source>
</reference>
<proteinExistence type="inferred from homology"/>
<dbReference type="SMART" id="SM00304">
    <property type="entry name" value="HAMP"/>
    <property type="match status" value="1"/>
</dbReference>
<evidence type="ECO:0000259" key="6">
    <source>
        <dbReference type="PROSITE" id="PS50885"/>
    </source>
</evidence>
<dbReference type="GO" id="GO:0007165">
    <property type="term" value="P:signal transduction"/>
    <property type="evidence" value="ECO:0007669"/>
    <property type="project" value="UniProtKB-KW"/>
</dbReference>
<dbReference type="InterPro" id="IPR004089">
    <property type="entry name" value="MCPsignal_dom"/>
</dbReference>
<dbReference type="GO" id="GO:0016020">
    <property type="term" value="C:membrane"/>
    <property type="evidence" value="ECO:0007669"/>
    <property type="project" value="InterPro"/>
</dbReference>
<comment type="caution">
    <text evidence="7">The sequence shown here is derived from an EMBL/GenBank/DDBJ whole genome shotgun (WGS) entry which is preliminary data.</text>
</comment>
<feature type="transmembrane region" description="Helical" evidence="4">
    <location>
        <begin position="20"/>
        <end position="41"/>
    </location>
</feature>
<dbReference type="SUPFAM" id="SSF58104">
    <property type="entry name" value="Methyl-accepting chemotaxis protein (MCP) signaling domain"/>
    <property type="match status" value="1"/>
</dbReference>
<evidence type="ECO:0000259" key="5">
    <source>
        <dbReference type="PROSITE" id="PS50111"/>
    </source>
</evidence>
<keyword evidence="8" id="KW-1185">Reference proteome</keyword>
<organism evidence="7 8">
    <name type="scientific">Methylobrevis albus</name>
    <dbReference type="NCBI Taxonomy" id="2793297"/>
    <lineage>
        <taxon>Bacteria</taxon>
        <taxon>Pseudomonadati</taxon>
        <taxon>Pseudomonadota</taxon>
        <taxon>Alphaproteobacteria</taxon>
        <taxon>Hyphomicrobiales</taxon>
        <taxon>Pleomorphomonadaceae</taxon>
        <taxon>Methylobrevis</taxon>
    </lineage>
</organism>
<dbReference type="PRINTS" id="PR00260">
    <property type="entry name" value="CHEMTRNSDUCR"/>
</dbReference>
<dbReference type="RefSeq" id="WP_197311065.1">
    <property type="nucleotide sequence ID" value="NZ_JADZLT010000049.1"/>
</dbReference>